<name>A0A812J7Z9_SYMPI</name>
<sequence>MTVNVASFLQCKLCGHGTASGNHPLSGLPAVDAGLDAEALAALAEGPDGPDEKLAEEAEVEGGSVSSRKRKRQVEDEDEELAERLPALQDKADETALVPMDEEAVRGEHRAFRWFSQDIFSGLSTSSQTRGAVREADSEGDSDSEGGQMRELSDAQLPKLPLTDKEKRKIKRRKDAERLEKLGIKPKASKAEEEKGSLEVAPLEPPKSPLASAAR</sequence>
<feature type="region of interest" description="Disordered" evidence="1">
    <location>
        <begin position="124"/>
        <end position="215"/>
    </location>
</feature>
<dbReference type="Proteomes" id="UP000649617">
    <property type="component" value="Unassembled WGS sequence"/>
</dbReference>
<protein>
    <submittedName>
        <fullName evidence="2">FTSJ3 protein</fullName>
    </submittedName>
</protein>
<feature type="region of interest" description="Disordered" evidence="1">
    <location>
        <begin position="45"/>
        <end position="94"/>
    </location>
</feature>
<accession>A0A812J7Z9</accession>
<gene>
    <name evidence="2" type="primary">FTSJ3</name>
    <name evidence="2" type="ORF">SPIL2461_LOCUS1850</name>
</gene>
<organism evidence="2 3">
    <name type="scientific">Symbiodinium pilosum</name>
    <name type="common">Dinoflagellate</name>
    <dbReference type="NCBI Taxonomy" id="2952"/>
    <lineage>
        <taxon>Eukaryota</taxon>
        <taxon>Sar</taxon>
        <taxon>Alveolata</taxon>
        <taxon>Dinophyceae</taxon>
        <taxon>Suessiales</taxon>
        <taxon>Symbiodiniaceae</taxon>
        <taxon>Symbiodinium</taxon>
    </lineage>
</organism>
<reference evidence="2" key="1">
    <citation type="submission" date="2021-02" db="EMBL/GenBank/DDBJ databases">
        <authorList>
            <person name="Dougan E. K."/>
            <person name="Rhodes N."/>
            <person name="Thang M."/>
            <person name="Chan C."/>
        </authorList>
    </citation>
    <scope>NUCLEOTIDE SEQUENCE</scope>
</reference>
<feature type="non-terminal residue" evidence="2">
    <location>
        <position position="215"/>
    </location>
</feature>
<evidence type="ECO:0000313" key="3">
    <source>
        <dbReference type="Proteomes" id="UP000649617"/>
    </source>
</evidence>
<comment type="caution">
    <text evidence="2">The sequence shown here is derived from an EMBL/GenBank/DDBJ whole genome shotgun (WGS) entry which is preliminary data.</text>
</comment>
<feature type="compositionally biased region" description="Basic and acidic residues" evidence="1">
    <location>
        <begin position="174"/>
        <end position="197"/>
    </location>
</feature>
<proteinExistence type="predicted"/>
<keyword evidence="3" id="KW-1185">Reference proteome</keyword>
<dbReference type="EMBL" id="CAJNIZ010001891">
    <property type="protein sequence ID" value="CAE7202243.1"/>
    <property type="molecule type" value="Genomic_DNA"/>
</dbReference>
<evidence type="ECO:0000256" key="1">
    <source>
        <dbReference type="SAM" id="MobiDB-lite"/>
    </source>
</evidence>
<dbReference type="AlphaFoldDB" id="A0A812J7Z9"/>
<evidence type="ECO:0000313" key="2">
    <source>
        <dbReference type="EMBL" id="CAE7202243.1"/>
    </source>
</evidence>
<dbReference type="OrthoDB" id="1287559at2759"/>